<dbReference type="CDD" id="cd01948">
    <property type="entry name" value="EAL"/>
    <property type="match status" value="1"/>
</dbReference>
<keyword evidence="7" id="KW-1185">Reference proteome</keyword>
<dbReference type="SMART" id="SM00052">
    <property type="entry name" value="EAL"/>
    <property type="match status" value="1"/>
</dbReference>
<feature type="domain" description="EAL" evidence="3">
    <location>
        <begin position="336"/>
        <end position="586"/>
    </location>
</feature>
<evidence type="ECO:0000256" key="1">
    <source>
        <dbReference type="SAM" id="Coils"/>
    </source>
</evidence>
<feature type="transmembrane region" description="Helical" evidence="2">
    <location>
        <begin position="12"/>
        <end position="30"/>
    </location>
</feature>
<dbReference type="GO" id="GO:0007165">
    <property type="term" value="P:signal transduction"/>
    <property type="evidence" value="ECO:0007669"/>
    <property type="project" value="InterPro"/>
</dbReference>
<dbReference type="SUPFAM" id="SSF141868">
    <property type="entry name" value="EAL domain-like"/>
    <property type="match status" value="1"/>
</dbReference>
<dbReference type="InterPro" id="IPR001633">
    <property type="entry name" value="EAL_dom"/>
</dbReference>
<evidence type="ECO:0000259" key="5">
    <source>
        <dbReference type="PROSITE" id="PS50887"/>
    </source>
</evidence>
<dbReference type="PROSITE" id="PS50885">
    <property type="entry name" value="HAMP"/>
    <property type="match status" value="1"/>
</dbReference>
<dbReference type="InterPro" id="IPR050706">
    <property type="entry name" value="Cyclic-di-GMP_PDE-like"/>
</dbReference>
<keyword evidence="2" id="KW-0472">Membrane</keyword>
<protein>
    <submittedName>
        <fullName evidence="6">Diguanylate cyclase (GGDEF) domain-containing protein</fullName>
    </submittedName>
</protein>
<feature type="transmembrane region" description="Helical" evidence="2">
    <location>
        <begin position="36"/>
        <end position="58"/>
    </location>
</feature>
<dbReference type="InterPro" id="IPR035919">
    <property type="entry name" value="EAL_sf"/>
</dbReference>
<dbReference type="PROSITE" id="PS50883">
    <property type="entry name" value="EAL"/>
    <property type="match status" value="1"/>
</dbReference>
<keyword evidence="1" id="KW-0175">Coiled coil</keyword>
<dbReference type="Gene3D" id="6.10.340.10">
    <property type="match status" value="1"/>
</dbReference>
<dbReference type="CDD" id="cd01949">
    <property type="entry name" value="GGDEF"/>
    <property type="match status" value="1"/>
</dbReference>
<gene>
    <name evidence="6" type="ORF">SAMN02745120_0556</name>
</gene>
<dbReference type="Pfam" id="PF00990">
    <property type="entry name" value="GGDEF"/>
    <property type="match status" value="1"/>
</dbReference>
<reference evidence="7" key="1">
    <citation type="submission" date="2017-02" db="EMBL/GenBank/DDBJ databases">
        <authorList>
            <person name="Varghese N."/>
            <person name="Submissions S."/>
        </authorList>
    </citation>
    <scope>NUCLEOTIDE SEQUENCE [LARGE SCALE GENOMIC DNA]</scope>
    <source>
        <strain evidence="7">ATCC 35199</strain>
    </source>
</reference>
<evidence type="ECO:0000259" key="3">
    <source>
        <dbReference type="PROSITE" id="PS50883"/>
    </source>
</evidence>
<dbReference type="SMART" id="SM00267">
    <property type="entry name" value="GGDEF"/>
    <property type="match status" value="1"/>
</dbReference>
<evidence type="ECO:0000313" key="7">
    <source>
        <dbReference type="Proteomes" id="UP000243406"/>
    </source>
</evidence>
<dbReference type="FunFam" id="3.30.70.270:FF:000001">
    <property type="entry name" value="Diguanylate cyclase domain protein"/>
    <property type="match status" value="1"/>
</dbReference>
<evidence type="ECO:0000259" key="4">
    <source>
        <dbReference type="PROSITE" id="PS50885"/>
    </source>
</evidence>
<dbReference type="PANTHER" id="PTHR33121:SF70">
    <property type="entry name" value="SIGNALING PROTEIN YKOW"/>
    <property type="match status" value="1"/>
</dbReference>
<dbReference type="Gene3D" id="3.20.20.450">
    <property type="entry name" value="EAL domain"/>
    <property type="match status" value="1"/>
</dbReference>
<dbReference type="AlphaFoldDB" id="A0A1T4ZYS0"/>
<proteinExistence type="predicted"/>
<dbReference type="InterPro" id="IPR029787">
    <property type="entry name" value="Nucleotide_cyclase"/>
</dbReference>
<dbReference type="GO" id="GO:0071111">
    <property type="term" value="F:cyclic-guanylate-specific phosphodiesterase activity"/>
    <property type="evidence" value="ECO:0007669"/>
    <property type="project" value="InterPro"/>
</dbReference>
<dbReference type="NCBIfam" id="TIGR00254">
    <property type="entry name" value="GGDEF"/>
    <property type="match status" value="1"/>
</dbReference>
<organism evidence="6 7">
    <name type="scientific">Acetoanaerobium noterae</name>
    <dbReference type="NCBI Taxonomy" id="745369"/>
    <lineage>
        <taxon>Bacteria</taxon>
        <taxon>Bacillati</taxon>
        <taxon>Bacillota</taxon>
        <taxon>Clostridia</taxon>
        <taxon>Peptostreptococcales</taxon>
        <taxon>Filifactoraceae</taxon>
        <taxon>Acetoanaerobium</taxon>
    </lineage>
</organism>
<dbReference type="InterPro" id="IPR000160">
    <property type="entry name" value="GGDEF_dom"/>
</dbReference>
<feature type="coiled-coil region" evidence="1">
    <location>
        <begin position="137"/>
        <end position="171"/>
    </location>
</feature>
<dbReference type="InterPro" id="IPR003660">
    <property type="entry name" value="HAMP_dom"/>
</dbReference>
<feature type="domain" description="GGDEF" evidence="5">
    <location>
        <begin position="195"/>
        <end position="327"/>
    </location>
</feature>
<dbReference type="GO" id="GO:0016020">
    <property type="term" value="C:membrane"/>
    <property type="evidence" value="ECO:0007669"/>
    <property type="project" value="InterPro"/>
</dbReference>
<dbReference type="EMBL" id="FUYN01000001">
    <property type="protein sequence ID" value="SKB27924.1"/>
    <property type="molecule type" value="Genomic_DNA"/>
</dbReference>
<dbReference type="PANTHER" id="PTHR33121">
    <property type="entry name" value="CYCLIC DI-GMP PHOSPHODIESTERASE PDEF"/>
    <property type="match status" value="1"/>
</dbReference>
<dbReference type="OrthoDB" id="1757987at2"/>
<dbReference type="RefSeq" id="WP_079588530.1">
    <property type="nucleotide sequence ID" value="NZ_FUYN01000001.1"/>
</dbReference>
<keyword evidence="2" id="KW-0812">Transmembrane</keyword>
<sequence length="591" mass="68029">MKKRGYNKHNINHFKVMVLPLMITAIAIFVGNILTYVYNNIMIAFFVSILAIVTFLWSQNKNIIMPIKRLEHGINKIDLSNNLSYRLPIHRKDVFYSISLAINAILNKTEELFHKIKDNEEALMSSNDEIMAAYEQLRASQIELETKYSEIEQYSQELEKLKSHIEHMAYNDELTNLPNRRSFMEKLSSELESKKEGAIIFLDIDNFKAINDTLGHVHGDELLNRVAYRLKLLLGANAFISRFGGDEFLILISDIDKESVENLANSIHDIFDESFLLNNNKINVDFSMGITFYPKDSSDINQLIMNADTAMYQVKASGRNHFKFFDLEMIESIKEKVKIETKIREALKNDGFVLHYQPQIKVDALSIYGFEALLRFKNDTLSPAVFIPIAEESGLIIEVGRWVTNEAILQLYDWKERHINLKPISINLSTKQIMDKGYIEFLRAGLEKYAIPPEFIEIEITESILLEKTEKTIEFLNELKQVGVKIALDDFGTGYSSLSYLTFIPVDKIKLDKSLSDKFLELTNIKVMDSLISLAHSLELEVIAEGIEDLEQYRRLRVGKCDYIQGYLFGKPIEVNEADKIYDSNLSYVIA</sequence>
<dbReference type="Gene3D" id="3.30.70.270">
    <property type="match status" value="1"/>
</dbReference>
<keyword evidence="2" id="KW-1133">Transmembrane helix</keyword>
<dbReference type="Proteomes" id="UP000243406">
    <property type="component" value="Unassembled WGS sequence"/>
</dbReference>
<feature type="domain" description="HAMP" evidence="4">
    <location>
        <begin position="61"/>
        <end position="114"/>
    </location>
</feature>
<name>A0A1T4ZYS0_9FIRM</name>
<evidence type="ECO:0000313" key="6">
    <source>
        <dbReference type="EMBL" id="SKB27924.1"/>
    </source>
</evidence>
<evidence type="ECO:0000256" key="2">
    <source>
        <dbReference type="SAM" id="Phobius"/>
    </source>
</evidence>
<dbReference type="InterPro" id="IPR043128">
    <property type="entry name" value="Rev_trsase/Diguanyl_cyclase"/>
</dbReference>
<dbReference type="PROSITE" id="PS50887">
    <property type="entry name" value="GGDEF"/>
    <property type="match status" value="1"/>
</dbReference>
<dbReference type="SUPFAM" id="SSF55073">
    <property type="entry name" value="Nucleotide cyclase"/>
    <property type="match status" value="1"/>
</dbReference>
<dbReference type="Pfam" id="PF00563">
    <property type="entry name" value="EAL"/>
    <property type="match status" value="1"/>
</dbReference>
<accession>A0A1T4ZYS0</accession>